<dbReference type="Proteomes" id="UP001597195">
    <property type="component" value="Unassembled WGS sequence"/>
</dbReference>
<accession>A0ABW4H1U2</accession>
<name>A0ABW4H1U2_9LACO</name>
<evidence type="ECO:0000313" key="2">
    <source>
        <dbReference type="Proteomes" id="UP001597195"/>
    </source>
</evidence>
<proteinExistence type="predicted"/>
<dbReference type="RefSeq" id="WP_125700324.1">
    <property type="nucleotide sequence ID" value="NZ_JBHTOM010000003.1"/>
</dbReference>
<protein>
    <submittedName>
        <fullName evidence="1">Uncharacterized protein</fullName>
    </submittedName>
</protein>
<sequence length="104" mass="11746">MNDQPFSTNMLTLEVLDAICDRLGIRPSALIFLDHDFSNDEITALETYLTQHSLGRVKTTLTDLTAQLLTIKPTFTPETAQTIARELCTAWLQEDRYTQTLTLA</sequence>
<evidence type="ECO:0000313" key="1">
    <source>
        <dbReference type="EMBL" id="MFD1548703.1"/>
    </source>
</evidence>
<reference evidence="2" key="1">
    <citation type="journal article" date="2019" name="Int. J. Syst. Evol. Microbiol.">
        <title>The Global Catalogue of Microorganisms (GCM) 10K type strain sequencing project: providing services to taxonomists for standard genome sequencing and annotation.</title>
        <authorList>
            <consortium name="The Broad Institute Genomics Platform"/>
            <consortium name="The Broad Institute Genome Sequencing Center for Infectious Disease"/>
            <person name="Wu L."/>
            <person name="Ma J."/>
        </authorList>
    </citation>
    <scope>NUCLEOTIDE SEQUENCE [LARGE SCALE GENOMIC DNA]</scope>
    <source>
        <strain evidence="2">CCM 8906</strain>
    </source>
</reference>
<organism evidence="1 2">
    <name type="scientific">Levilactobacillus fuyuanensis</name>
    <dbReference type="NCBI Taxonomy" id="2486022"/>
    <lineage>
        <taxon>Bacteria</taxon>
        <taxon>Bacillati</taxon>
        <taxon>Bacillota</taxon>
        <taxon>Bacilli</taxon>
        <taxon>Lactobacillales</taxon>
        <taxon>Lactobacillaceae</taxon>
        <taxon>Levilactobacillus</taxon>
    </lineage>
</organism>
<keyword evidence="2" id="KW-1185">Reference proteome</keyword>
<dbReference type="EMBL" id="JBHTOM010000003">
    <property type="protein sequence ID" value="MFD1548703.1"/>
    <property type="molecule type" value="Genomic_DNA"/>
</dbReference>
<comment type="caution">
    <text evidence="1">The sequence shown here is derived from an EMBL/GenBank/DDBJ whole genome shotgun (WGS) entry which is preliminary data.</text>
</comment>
<gene>
    <name evidence="1" type="ORF">ACFQ5T_03280</name>
</gene>